<organism evidence="3 4">
    <name type="scientific">Microbacterium salsuginis</name>
    <dbReference type="NCBI Taxonomy" id="2722803"/>
    <lineage>
        <taxon>Bacteria</taxon>
        <taxon>Bacillati</taxon>
        <taxon>Actinomycetota</taxon>
        <taxon>Actinomycetes</taxon>
        <taxon>Micrococcales</taxon>
        <taxon>Microbacteriaceae</taxon>
        <taxon>Microbacterium</taxon>
    </lineage>
</organism>
<keyword evidence="2" id="KW-0812">Transmembrane</keyword>
<feature type="region of interest" description="Disordered" evidence="1">
    <location>
        <begin position="1"/>
        <end position="25"/>
    </location>
</feature>
<feature type="compositionally biased region" description="Basic and acidic residues" evidence="1">
    <location>
        <begin position="7"/>
        <end position="25"/>
    </location>
</feature>
<dbReference type="Proteomes" id="UP001429745">
    <property type="component" value="Unassembled WGS sequence"/>
</dbReference>
<reference evidence="3 4" key="1">
    <citation type="submission" date="2020-04" db="EMBL/GenBank/DDBJ databases">
        <title>CFH 90308 Microbacterium sp.</title>
        <authorList>
            <person name="Nie G."/>
            <person name="Ming H."/>
            <person name="Xia T."/>
        </authorList>
    </citation>
    <scope>NUCLEOTIDE SEQUENCE [LARGE SCALE GENOMIC DNA]</scope>
    <source>
        <strain evidence="3 4">CFH 90308</strain>
    </source>
</reference>
<keyword evidence="4" id="KW-1185">Reference proteome</keyword>
<comment type="caution">
    <text evidence="3">The sequence shown here is derived from an EMBL/GenBank/DDBJ whole genome shotgun (WGS) entry which is preliminary data.</text>
</comment>
<feature type="region of interest" description="Disordered" evidence="1">
    <location>
        <begin position="103"/>
        <end position="132"/>
    </location>
</feature>
<feature type="region of interest" description="Disordered" evidence="1">
    <location>
        <begin position="39"/>
        <end position="59"/>
    </location>
</feature>
<accession>A0ABX1KCG0</accession>
<keyword evidence="2" id="KW-0472">Membrane</keyword>
<name>A0ABX1KCG0_9MICO</name>
<keyword evidence="2" id="KW-1133">Transmembrane helix</keyword>
<dbReference type="EMBL" id="JABACI010000004">
    <property type="protein sequence ID" value="NLP84722.1"/>
    <property type="molecule type" value="Genomic_DNA"/>
</dbReference>
<gene>
    <name evidence="3" type="ORF">HF576_12755</name>
</gene>
<feature type="transmembrane region" description="Helical" evidence="2">
    <location>
        <begin position="147"/>
        <end position="167"/>
    </location>
</feature>
<evidence type="ECO:0000313" key="3">
    <source>
        <dbReference type="EMBL" id="NLP84722.1"/>
    </source>
</evidence>
<dbReference type="RefSeq" id="WP_168913205.1">
    <property type="nucleotide sequence ID" value="NZ_JABACI010000004.1"/>
</dbReference>
<evidence type="ECO:0000313" key="4">
    <source>
        <dbReference type="Proteomes" id="UP001429745"/>
    </source>
</evidence>
<feature type="compositionally biased region" description="Low complexity" evidence="1">
    <location>
        <begin position="117"/>
        <end position="132"/>
    </location>
</feature>
<protein>
    <submittedName>
        <fullName evidence="3">Uncharacterized protein</fullName>
    </submittedName>
</protein>
<evidence type="ECO:0000256" key="1">
    <source>
        <dbReference type="SAM" id="MobiDB-lite"/>
    </source>
</evidence>
<evidence type="ECO:0000256" key="2">
    <source>
        <dbReference type="SAM" id="Phobius"/>
    </source>
</evidence>
<sequence>MTDQPDDELRALRERAYGRHADIHEDPAAMARLRELEARARVSGATPESEPVDAAAGTDATSQLTATAPALDGTGATPASASYGAAPAVSVLATPLPAAAQTTTLTAPPDGAHPDAAEAVDATASPAAPSPEALTPVRPWWRRRMPLLWVGSLAAAVLLGVGLTLAVQELSSGTVAVLHEDAEMEWPSEIGGSRTDGSRGFDSFYGLAVISQLQQMGPAETDAMECLSVFSGRGDSLFYAGGACGTGPFPATATAIVGAQSPEELRGRFADGTVLQFVLDGDEVRVFAAAPAPVPALDDGDEPRTG</sequence>
<proteinExistence type="predicted"/>